<name>A0A1G2M3F2_9BACT</name>
<feature type="domain" description="EamA" evidence="2">
    <location>
        <begin position="17"/>
        <end position="150"/>
    </location>
</feature>
<protein>
    <recommendedName>
        <fullName evidence="2">EamA domain-containing protein</fullName>
    </recommendedName>
</protein>
<feature type="transmembrane region" description="Helical" evidence="1">
    <location>
        <begin position="170"/>
        <end position="197"/>
    </location>
</feature>
<accession>A0A1G2M3F2</accession>
<evidence type="ECO:0000256" key="1">
    <source>
        <dbReference type="SAM" id="Phobius"/>
    </source>
</evidence>
<feature type="transmembrane region" description="Helical" evidence="1">
    <location>
        <begin position="277"/>
        <end position="295"/>
    </location>
</feature>
<feature type="transmembrane region" description="Helical" evidence="1">
    <location>
        <begin position="302"/>
        <end position="319"/>
    </location>
</feature>
<dbReference type="Proteomes" id="UP000178873">
    <property type="component" value="Unassembled WGS sequence"/>
</dbReference>
<feature type="transmembrane region" description="Helical" evidence="1">
    <location>
        <begin position="133"/>
        <end position="149"/>
    </location>
</feature>
<feature type="transmembrane region" description="Helical" evidence="1">
    <location>
        <begin position="46"/>
        <end position="70"/>
    </location>
</feature>
<dbReference type="Pfam" id="PF00892">
    <property type="entry name" value="EamA"/>
    <property type="match status" value="1"/>
</dbReference>
<feature type="transmembrane region" description="Helical" evidence="1">
    <location>
        <begin position="76"/>
        <end position="95"/>
    </location>
</feature>
<evidence type="ECO:0000313" key="3">
    <source>
        <dbReference type="EMBL" id="OHA18430.1"/>
    </source>
</evidence>
<comment type="caution">
    <text evidence="3">The sequence shown here is derived from an EMBL/GenBank/DDBJ whole genome shotgun (WGS) entry which is preliminary data.</text>
</comment>
<evidence type="ECO:0000259" key="2">
    <source>
        <dbReference type="Pfam" id="PF00892"/>
    </source>
</evidence>
<dbReference type="EMBL" id="MHRF01000005">
    <property type="protein sequence ID" value="OHA18430.1"/>
    <property type="molecule type" value="Genomic_DNA"/>
</dbReference>
<gene>
    <name evidence="3" type="ORF">A2664_00605</name>
</gene>
<keyword evidence="1" id="KW-1133">Transmembrane helix</keyword>
<keyword evidence="1" id="KW-0472">Membrane</keyword>
<dbReference type="GO" id="GO:0016020">
    <property type="term" value="C:membrane"/>
    <property type="evidence" value="ECO:0007669"/>
    <property type="project" value="InterPro"/>
</dbReference>
<organism evidence="3 4">
    <name type="scientific">Candidatus Taylorbacteria bacterium RIFCSPHIGHO2_01_FULL_46_22b</name>
    <dbReference type="NCBI Taxonomy" id="1802301"/>
    <lineage>
        <taxon>Bacteria</taxon>
        <taxon>Candidatus Tayloriibacteriota</taxon>
    </lineage>
</organism>
<feature type="transmembrane region" description="Helical" evidence="1">
    <location>
        <begin position="249"/>
        <end position="271"/>
    </location>
</feature>
<dbReference type="AlphaFoldDB" id="A0A1G2M3F2"/>
<dbReference type="SUPFAM" id="SSF103481">
    <property type="entry name" value="Multidrug resistance efflux transporter EmrE"/>
    <property type="match status" value="1"/>
</dbReference>
<feature type="transmembrane region" description="Helical" evidence="1">
    <location>
        <begin position="107"/>
        <end position="127"/>
    </location>
</feature>
<dbReference type="InterPro" id="IPR000620">
    <property type="entry name" value="EamA_dom"/>
</dbReference>
<feature type="transmembrane region" description="Helical" evidence="1">
    <location>
        <begin position="209"/>
        <end position="228"/>
    </location>
</feature>
<dbReference type="InterPro" id="IPR037185">
    <property type="entry name" value="EmrE-like"/>
</dbReference>
<feature type="transmembrane region" description="Helical" evidence="1">
    <location>
        <begin position="12"/>
        <end position="34"/>
    </location>
</feature>
<evidence type="ECO:0000313" key="4">
    <source>
        <dbReference type="Proteomes" id="UP000178873"/>
    </source>
</evidence>
<proteinExistence type="predicted"/>
<reference evidence="3 4" key="1">
    <citation type="journal article" date="2016" name="Nat. Commun.">
        <title>Thousands of microbial genomes shed light on interconnected biogeochemical processes in an aquifer system.</title>
        <authorList>
            <person name="Anantharaman K."/>
            <person name="Brown C.T."/>
            <person name="Hug L.A."/>
            <person name="Sharon I."/>
            <person name="Castelle C.J."/>
            <person name="Probst A.J."/>
            <person name="Thomas B.C."/>
            <person name="Singh A."/>
            <person name="Wilkins M.J."/>
            <person name="Karaoz U."/>
            <person name="Brodie E.L."/>
            <person name="Williams K.H."/>
            <person name="Hubbard S.S."/>
            <person name="Banfield J.F."/>
        </authorList>
    </citation>
    <scope>NUCLEOTIDE SEQUENCE [LARGE SCALE GENOMIC DNA]</scope>
</reference>
<dbReference type="STRING" id="1802301.A2664_00605"/>
<sequence length="320" mass="35652">MLFSFEILPKGSMNLTAFLLVVMGALCIALLNVFSKQALNRGWEKFPALFTAFTRFLAVGFMFLFIPFVGGLELQSGWWIAVLITGALNIGIQFADVKAKSLEDVSLVSPISATTPVLLIFTSMLLLHEYPSFLGWVGVWVLVIGTYVLNMQAYAEKQKELNRRVSWKVWFAPFFLLTKSTGIRFAFLSAFLATFSLNFDAMAYRSGNVMLAGACIFLIVAIANFILGSSIGELKSLRRDRSHLKIWSLVWIGLVLCLAILFSNLAFLYTITPYVGTLRRIQIPFTIILAYFLVGERVNFRHRLVGGSIMALGAILIALS</sequence>
<keyword evidence="1" id="KW-0812">Transmembrane</keyword>